<evidence type="ECO:0000256" key="6">
    <source>
        <dbReference type="ARBA" id="ARBA00023239"/>
    </source>
</evidence>
<comment type="catalytic activity">
    <reaction evidence="9 10">
        <text>heme b + 2 H(+) = protoporphyrin IX + Fe(2+)</text>
        <dbReference type="Rhea" id="RHEA:22584"/>
        <dbReference type="ChEBI" id="CHEBI:15378"/>
        <dbReference type="ChEBI" id="CHEBI:29033"/>
        <dbReference type="ChEBI" id="CHEBI:57306"/>
        <dbReference type="ChEBI" id="CHEBI:60344"/>
        <dbReference type="EC" id="4.98.1.1"/>
    </reaction>
</comment>
<proteinExistence type="inferred from homology"/>
<dbReference type="Proteomes" id="UP000186819">
    <property type="component" value="Unassembled WGS sequence"/>
</dbReference>
<dbReference type="SUPFAM" id="SSF53800">
    <property type="entry name" value="Chelatase"/>
    <property type="match status" value="1"/>
</dbReference>
<sequence>MARYWPEPAWKHGTVARTGVLLVNLGSPAAPTAAAVRPYLKQFLSDPRVVEIPAPVWWPILNGVILNTRPRKSAAKYATIWMDEGSPLTVHTERQTKLLAGYLGHCGITGLQVEWAMRYGSPSVPDVLNRMKAEGCNRILIVPMYPQYAASTTASVLDEVANCFAHWRNQPEIRYVRSFHDHPGYIAALAQSVRDHWMKNGEGDKLVMSFHGIPRRSLDFGDPYHCECHVTARLLARELGLTDDRWQLTFQSRFGKAEWLKPYTQPTLEAMARQGTERVDVMCPGFPADCLETLEEIAMECRHAFLSCGGKEFHYIPCLNERDDWIKALTDIVRDNLGNWLTRPPAGPQDLAASAQRARIAGATC</sequence>
<dbReference type="FunFam" id="3.40.50.1400:FF:000002">
    <property type="entry name" value="Ferrochelatase"/>
    <property type="match status" value="1"/>
</dbReference>
<dbReference type="CDD" id="cd03411">
    <property type="entry name" value="Ferrochelatase_N"/>
    <property type="match status" value="1"/>
</dbReference>
<evidence type="ECO:0000256" key="1">
    <source>
        <dbReference type="ARBA" id="ARBA00007718"/>
    </source>
</evidence>
<dbReference type="AlphaFoldDB" id="A0A1N6RAQ6"/>
<evidence type="ECO:0000256" key="2">
    <source>
        <dbReference type="ARBA" id="ARBA00022490"/>
    </source>
</evidence>
<evidence type="ECO:0000256" key="4">
    <source>
        <dbReference type="ARBA" id="ARBA00023004"/>
    </source>
</evidence>
<dbReference type="EMBL" id="FTMD01000003">
    <property type="protein sequence ID" value="SIQ25913.1"/>
    <property type="molecule type" value="Genomic_DNA"/>
</dbReference>
<dbReference type="InterPro" id="IPR033644">
    <property type="entry name" value="Ferrochelatase_C"/>
</dbReference>
<comment type="pathway">
    <text evidence="9 10">Porphyrin-containing compound metabolism; protoheme biosynthesis; protoheme from protoporphyrin-IX: step 1/1.</text>
</comment>
<dbReference type="InterPro" id="IPR019772">
    <property type="entry name" value="Ferrochelatase_AS"/>
</dbReference>
<evidence type="ECO:0000313" key="11">
    <source>
        <dbReference type="EMBL" id="SIQ25913.1"/>
    </source>
</evidence>
<comment type="function">
    <text evidence="9 10">Catalyzes the ferrous insertion into protoporphyrin IX.</text>
</comment>
<dbReference type="PROSITE" id="PS00534">
    <property type="entry name" value="FERROCHELATASE"/>
    <property type="match status" value="1"/>
</dbReference>
<feature type="binding site" evidence="9">
    <location>
        <position position="292"/>
    </location>
    <ligand>
        <name>Fe(2+)</name>
        <dbReference type="ChEBI" id="CHEBI:29033"/>
    </ligand>
</feature>
<dbReference type="HAMAP" id="MF_00323">
    <property type="entry name" value="Ferrochelatase"/>
    <property type="match status" value="1"/>
</dbReference>
<dbReference type="EC" id="4.98.1.1" evidence="9 10"/>
<evidence type="ECO:0000256" key="7">
    <source>
        <dbReference type="ARBA" id="ARBA00023244"/>
    </source>
</evidence>
<keyword evidence="12" id="KW-1185">Reference proteome</keyword>
<dbReference type="OrthoDB" id="9809741at2"/>
<dbReference type="Gene3D" id="3.40.50.1400">
    <property type="match status" value="2"/>
</dbReference>
<protein>
    <recommendedName>
        <fullName evidence="9 10">Ferrochelatase</fullName>
        <ecNumber evidence="9 10">4.98.1.1</ecNumber>
    </recommendedName>
    <alternativeName>
        <fullName evidence="9">Heme synthase</fullName>
    </alternativeName>
    <alternativeName>
        <fullName evidence="9">Protoheme ferro-lyase</fullName>
    </alternativeName>
</protein>
<dbReference type="GO" id="GO:0006783">
    <property type="term" value="P:heme biosynthetic process"/>
    <property type="evidence" value="ECO:0007669"/>
    <property type="project" value="UniProtKB-UniRule"/>
</dbReference>
<keyword evidence="7 9" id="KW-0627">Porphyrin biosynthesis</keyword>
<name>A0A1N6RAQ6_9RHOO</name>
<evidence type="ECO:0000256" key="3">
    <source>
        <dbReference type="ARBA" id="ARBA00022723"/>
    </source>
</evidence>
<dbReference type="RefSeq" id="WP_076601160.1">
    <property type="nucleotide sequence ID" value="NZ_FTMD01000003.1"/>
</dbReference>
<keyword evidence="5 9" id="KW-0350">Heme biosynthesis</keyword>
<feature type="binding site" evidence="9">
    <location>
        <position position="211"/>
    </location>
    <ligand>
        <name>Fe(2+)</name>
        <dbReference type="ChEBI" id="CHEBI:29033"/>
    </ligand>
</feature>
<evidence type="ECO:0000256" key="10">
    <source>
        <dbReference type="RuleBase" id="RU000607"/>
    </source>
</evidence>
<dbReference type="InterPro" id="IPR033659">
    <property type="entry name" value="Ferrochelatase_N"/>
</dbReference>
<dbReference type="CDD" id="cd00419">
    <property type="entry name" value="Ferrochelatase_C"/>
    <property type="match status" value="1"/>
</dbReference>
<dbReference type="UniPathway" id="UPA00252">
    <property type="reaction ID" value="UER00325"/>
</dbReference>
<dbReference type="GO" id="GO:0046872">
    <property type="term" value="F:metal ion binding"/>
    <property type="evidence" value="ECO:0007669"/>
    <property type="project" value="UniProtKB-KW"/>
</dbReference>
<gene>
    <name evidence="9" type="primary">hemH</name>
    <name evidence="11" type="ORF">SAMN05421829_103156</name>
</gene>
<keyword evidence="6 9" id="KW-0456">Lyase</keyword>
<evidence type="ECO:0000256" key="5">
    <source>
        <dbReference type="ARBA" id="ARBA00023133"/>
    </source>
</evidence>
<comment type="catalytic activity">
    <reaction evidence="8">
        <text>Fe-coproporphyrin III + 2 H(+) = coproporphyrin III + Fe(2+)</text>
        <dbReference type="Rhea" id="RHEA:49572"/>
        <dbReference type="ChEBI" id="CHEBI:15378"/>
        <dbReference type="ChEBI" id="CHEBI:29033"/>
        <dbReference type="ChEBI" id="CHEBI:68438"/>
        <dbReference type="ChEBI" id="CHEBI:131725"/>
        <dbReference type="EC" id="4.99.1.9"/>
    </reaction>
    <physiologicalReaction direction="right-to-left" evidence="8">
        <dbReference type="Rhea" id="RHEA:49574"/>
    </physiologicalReaction>
</comment>
<dbReference type="GO" id="GO:0005737">
    <property type="term" value="C:cytoplasm"/>
    <property type="evidence" value="ECO:0007669"/>
    <property type="project" value="UniProtKB-SubCell"/>
</dbReference>
<accession>A0A1N6RAQ6</accession>
<evidence type="ECO:0000313" key="12">
    <source>
        <dbReference type="Proteomes" id="UP000186819"/>
    </source>
</evidence>
<dbReference type="STRING" id="34027.SAMN05421829_103156"/>
<keyword evidence="3 9" id="KW-0479">Metal-binding</keyword>
<dbReference type="GO" id="GO:0004325">
    <property type="term" value="F:ferrochelatase activity"/>
    <property type="evidence" value="ECO:0007669"/>
    <property type="project" value="UniProtKB-UniRule"/>
</dbReference>
<comment type="similarity">
    <text evidence="1 9 10">Belongs to the ferrochelatase family.</text>
</comment>
<dbReference type="PANTHER" id="PTHR11108">
    <property type="entry name" value="FERROCHELATASE"/>
    <property type="match status" value="1"/>
</dbReference>
<organism evidence="11 12">
    <name type="scientific">Aromatoleum tolulyticum</name>
    <dbReference type="NCBI Taxonomy" id="34027"/>
    <lineage>
        <taxon>Bacteria</taxon>
        <taxon>Pseudomonadati</taxon>
        <taxon>Pseudomonadota</taxon>
        <taxon>Betaproteobacteria</taxon>
        <taxon>Rhodocyclales</taxon>
        <taxon>Rhodocyclaceae</taxon>
        <taxon>Aromatoleum</taxon>
    </lineage>
</organism>
<dbReference type="NCBIfam" id="TIGR00109">
    <property type="entry name" value="hemH"/>
    <property type="match status" value="1"/>
</dbReference>
<dbReference type="Pfam" id="PF00762">
    <property type="entry name" value="Ferrochelatase"/>
    <property type="match status" value="1"/>
</dbReference>
<evidence type="ECO:0000256" key="8">
    <source>
        <dbReference type="ARBA" id="ARBA00024536"/>
    </source>
</evidence>
<evidence type="ECO:0000256" key="9">
    <source>
        <dbReference type="HAMAP-Rule" id="MF_00323"/>
    </source>
</evidence>
<keyword evidence="4 9" id="KW-0408">Iron</keyword>
<keyword evidence="2 9" id="KW-0963">Cytoplasm</keyword>
<comment type="subcellular location">
    <subcellularLocation>
        <location evidence="9 10">Cytoplasm</location>
    </subcellularLocation>
</comment>
<dbReference type="InterPro" id="IPR001015">
    <property type="entry name" value="Ferrochelatase"/>
</dbReference>
<dbReference type="PANTHER" id="PTHR11108:SF1">
    <property type="entry name" value="FERROCHELATASE, MITOCHONDRIAL"/>
    <property type="match status" value="1"/>
</dbReference>
<reference evidence="12" key="1">
    <citation type="submission" date="2017-01" db="EMBL/GenBank/DDBJ databases">
        <authorList>
            <person name="Varghese N."/>
            <person name="Submissions S."/>
        </authorList>
    </citation>
    <scope>NUCLEOTIDE SEQUENCE [LARGE SCALE GENOMIC DNA]</scope>
    <source>
        <strain evidence="12">ATCC 51758</strain>
    </source>
</reference>